<organism evidence="2 3">
    <name type="scientific">Cryobacterium breve</name>
    <dbReference type="NCBI Taxonomy" id="1259258"/>
    <lineage>
        <taxon>Bacteria</taxon>
        <taxon>Bacillati</taxon>
        <taxon>Actinomycetota</taxon>
        <taxon>Actinomycetes</taxon>
        <taxon>Micrococcales</taxon>
        <taxon>Microbacteriaceae</taxon>
        <taxon>Cryobacterium</taxon>
    </lineage>
</organism>
<keyword evidence="1" id="KW-0175">Coiled coil</keyword>
<feature type="coiled-coil region" evidence="1">
    <location>
        <begin position="92"/>
        <end position="128"/>
    </location>
</feature>
<proteinExistence type="predicted"/>
<reference evidence="2 3" key="1">
    <citation type="submission" date="2019-03" db="EMBL/GenBank/DDBJ databases">
        <title>Genomics of glacier-inhabiting Cryobacterium strains.</title>
        <authorList>
            <person name="Liu Q."/>
            <person name="Xin Y.-H."/>
        </authorList>
    </citation>
    <scope>NUCLEOTIDE SEQUENCE [LARGE SCALE GENOMIC DNA]</scope>
    <source>
        <strain evidence="2 3">TMT4-23</strain>
    </source>
</reference>
<gene>
    <name evidence="2" type="ORF">E3O65_16505</name>
</gene>
<name>A0ABY2ITS8_9MICO</name>
<accession>A0ABY2ITS8</accession>
<evidence type="ECO:0000313" key="2">
    <source>
        <dbReference type="EMBL" id="TFC94690.1"/>
    </source>
</evidence>
<dbReference type="EMBL" id="SOGJ01000038">
    <property type="protein sequence ID" value="TFC94690.1"/>
    <property type="molecule type" value="Genomic_DNA"/>
</dbReference>
<sequence length="137" mass="15159">MPESISIVGIDTENVGHPRNDGTPGSGLYAVPVKLSRAPSVREARLLVHFWDNPSSWSTMHRRGIARISGSSLILDGTTIEEVRDIHVATVRQAVAATNAEYASELAKEERERESDEARRVAHEAEVRRVASEIQFE</sequence>
<keyword evidence="3" id="KW-1185">Reference proteome</keyword>
<comment type="caution">
    <text evidence="2">The sequence shown here is derived from an EMBL/GenBank/DDBJ whole genome shotgun (WGS) entry which is preliminary data.</text>
</comment>
<protein>
    <submittedName>
        <fullName evidence="2">Uncharacterized protein</fullName>
    </submittedName>
</protein>
<evidence type="ECO:0000313" key="3">
    <source>
        <dbReference type="Proteomes" id="UP000298355"/>
    </source>
</evidence>
<dbReference type="RefSeq" id="WP_134364809.1">
    <property type="nucleotide sequence ID" value="NZ_SOGJ01000038.1"/>
</dbReference>
<dbReference type="Proteomes" id="UP000298355">
    <property type="component" value="Unassembled WGS sequence"/>
</dbReference>
<evidence type="ECO:0000256" key="1">
    <source>
        <dbReference type="SAM" id="Coils"/>
    </source>
</evidence>